<feature type="domain" description="Methyltransferase type 11" evidence="1">
    <location>
        <begin position="38"/>
        <end position="130"/>
    </location>
</feature>
<keyword evidence="2" id="KW-0489">Methyltransferase</keyword>
<dbReference type="STRING" id="1005945.SAMN05216561_110141"/>
<dbReference type="InterPro" id="IPR013216">
    <property type="entry name" value="Methyltransf_11"/>
</dbReference>
<dbReference type="EMBL" id="FOQG01000010">
    <property type="protein sequence ID" value="SFI59885.1"/>
    <property type="molecule type" value="Genomic_DNA"/>
</dbReference>
<evidence type="ECO:0000259" key="1">
    <source>
        <dbReference type="Pfam" id="PF08241"/>
    </source>
</evidence>
<dbReference type="AlphaFoldDB" id="A0A1I3JIZ0"/>
<dbReference type="Pfam" id="PF08241">
    <property type="entry name" value="Methyltransf_11"/>
    <property type="match status" value="1"/>
</dbReference>
<dbReference type="InterPro" id="IPR029063">
    <property type="entry name" value="SAM-dependent_MTases_sf"/>
</dbReference>
<proteinExistence type="predicted"/>
<dbReference type="Gene3D" id="3.40.50.150">
    <property type="entry name" value="Vaccinia Virus protein VP39"/>
    <property type="match status" value="1"/>
</dbReference>
<dbReference type="GO" id="GO:0032259">
    <property type="term" value="P:methylation"/>
    <property type="evidence" value="ECO:0007669"/>
    <property type="project" value="UniProtKB-KW"/>
</dbReference>
<dbReference type="InterPro" id="IPR050508">
    <property type="entry name" value="Methyltransf_Superfamily"/>
</dbReference>
<dbReference type="CDD" id="cd02440">
    <property type="entry name" value="AdoMet_MTases"/>
    <property type="match status" value="1"/>
</dbReference>
<keyword evidence="2" id="KW-0808">Transferase</keyword>
<protein>
    <submittedName>
        <fullName evidence="2">Methyltransferase domain-containing protein</fullName>
    </submittedName>
</protein>
<evidence type="ECO:0000313" key="3">
    <source>
        <dbReference type="Proteomes" id="UP000198649"/>
    </source>
</evidence>
<dbReference type="Proteomes" id="UP000198649">
    <property type="component" value="Unassembled WGS sequence"/>
</dbReference>
<accession>A0A1I3JIZ0</accession>
<reference evidence="2 3" key="1">
    <citation type="submission" date="2016-10" db="EMBL/GenBank/DDBJ databases">
        <authorList>
            <person name="de Groot N.N."/>
        </authorList>
    </citation>
    <scope>NUCLEOTIDE SEQUENCE [LARGE SCALE GENOMIC DNA]</scope>
    <source>
        <strain evidence="2 3">CGMCC 1.11156</strain>
    </source>
</reference>
<organism evidence="2 3">
    <name type="scientific">Nocardioides psychrotolerans</name>
    <dbReference type="NCBI Taxonomy" id="1005945"/>
    <lineage>
        <taxon>Bacteria</taxon>
        <taxon>Bacillati</taxon>
        <taxon>Actinomycetota</taxon>
        <taxon>Actinomycetes</taxon>
        <taxon>Propionibacteriales</taxon>
        <taxon>Nocardioidaceae</taxon>
        <taxon>Nocardioides</taxon>
    </lineage>
</organism>
<dbReference type="SUPFAM" id="SSF53335">
    <property type="entry name" value="S-adenosyl-L-methionine-dependent methyltransferases"/>
    <property type="match status" value="1"/>
</dbReference>
<dbReference type="PANTHER" id="PTHR42912">
    <property type="entry name" value="METHYLTRANSFERASE"/>
    <property type="match status" value="1"/>
</dbReference>
<dbReference type="OrthoDB" id="9795634at2"/>
<gene>
    <name evidence="2" type="ORF">SAMN05216561_110141</name>
</gene>
<evidence type="ECO:0000313" key="2">
    <source>
        <dbReference type="EMBL" id="SFI59885.1"/>
    </source>
</evidence>
<name>A0A1I3JIZ0_9ACTN</name>
<dbReference type="GO" id="GO:0008757">
    <property type="term" value="F:S-adenosylmethionine-dependent methyltransferase activity"/>
    <property type="evidence" value="ECO:0007669"/>
    <property type="project" value="InterPro"/>
</dbReference>
<dbReference type="RefSeq" id="WP_091114269.1">
    <property type="nucleotide sequence ID" value="NZ_BKAF01000012.1"/>
</dbReference>
<sequence length="259" mass="27268">MSFVVPPDAYARFMGRFSVPLGPAFADFVGVRPGQRVLDVGSGPGALTVELVRRLGEESVSAVDPSPPFVAGLAERLPGVDVRSASAEALPFADACFDATVAQLVVHFMSDPVAGLREMARVTRPDGVVAACVWDHDGGRSPLSLCWDAARELDPATIDEAGLPGARAGHLEELAAAAGLQEVLSADLRVEVTFDDADDWWPPYTFGIGPLGTHVAGLDEARRAALRDHCLALLGPAPFTITAHVWAVRARRRGAASIG</sequence>
<keyword evidence="3" id="KW-1185">Reference proteome</keyword>